<dbReference type="AlphaFoldDB" id="A0A6M3KVG0"/>
<accession>A0A6M3KVG0</accession>
<feature type="region of interest" description="Disordered" evidence="1">
    <location>
        <begin position="1"/>
        <end position="29"/>
    </location>
</feature>
<name>A0A6M3KVG0_9ZZZZ</name>
<evidence type="ECO:0000313" key="2">
    <source>
        <dbReference type="EMBL" id="QJA85541.1"/>
    </source>
</evidence>
<gene>
    <name evidence="2" type="ORF">MM415B02204_0004</name>
</gene>
<reference evidence="2" key="1">
    <citation type="submission" date="2020-03" db="EMBL/GenBank/DDBJ databases">
        <title>The deep terrestrial virosphere.</title>
        <authorList>
            <person name="Holmfeldt K."/>
            <person name="Nilsson E."/>
            <person name="Simone D."/>
            <person name="Lopez-Fernandez M."/>
            <person name="Wu X."/>
            <person name="de Brujin I."/>
            <person name="Lundin D."/>
            <person name="Andersson A."/>
            <person name="Bertilsson S."/>
            <person name="Dopson M."/>
        </authorList>
    </citation>
    <scope>NUCLEOTIDE SEQUENCE</scope>
    <source>
        <strain evidence="2">MM415B02204</strain>
    </source>
</reference>
<dbReference type="EMBL" id="MT142581">
    <property type="protein sequence ID" value="QJA85541.1"/>
    <property type="molecule type" value="Genomic_DNA"/>
</dbReference>
<sequence>MGTASRTLNGRDEKGRLLPGHSLFGKSNGIKNGRKKTLGGEVRDALAIAEDAMPDILKAMIETATGKDNAPANVRQAAREYLIDRIYGKANQPLVGRNEADPIRIIYELYKEENAVQRP</sequence>
<proteinExistence type="predicted"/>
<evidence type="ECO:0000256" key="1">
    <source>
        <dbReference type="SAM" id="MobiDB-lite"/>
    </source>
</evidence>
<protein>
    <submittedName>
        <fullName evidence="2">Uncharacterized protein</fullName>
    </submittedName>
</protein>
<organism evidence="2">
    <name type="scientific">viral metagenome</name>
    <dbReference type="NCBI Taxonomy" id="1070528"/>
    <lineage>
        <taxon>unclassified sequences</taxon>
        <taxon>metagenomes</taxon>
        <taxon>organismal metagenomes</taxon>
    </lineage>
</organism>